<dbReference type="AlphaFoldDB" id="A0A1C7LLS3"/>
<dbReference type="Proteomes" id="UP000092993">
    <property type="component" value="Unassembled WGS sequence"/>
</dbReference>
<dbReference type="STRING" id="5627.A0A1C7LLS3"/>
<comment type="caution">
    <text evidence="1">The sequence shown here is derived from an EMBL/GenBank/DDBJ whole genome shotgun (WGS) entry which is preliminary data.</text>
</comment>
<dbReference type="EMBL" id="LUGG01000053">
    <property type="protein sequence ID" value="OBZ65146.1"/>
    <property type="molecule type" value="Genomic_DNA"/>
</dbReference>
<proteinExistence type="predicted"/>
<organism evidence="1 2">
    <name type="scientific">Grifola frondosa</name>
    <name type="common">Maitake</name>
    <name type="synonym">Polyporus frondosus</name>
    <dbReference type="NCBI Taxonomy" id="5627"/>
    <lineage>
        <taxon>Eukaryota</taxon>
        <taxon>Fungi</taxon>
        <taxon>Dikarya</taxon>
        <taxon>Basidiomycota</taxon>
        <taxon>Agaricomycotina</taxon>
        <taxon>Agaricomycetes</taxon>
        <taxon>Polyporales</taxon>
        <taxon>Grifolaceae</taxon>
        <taxon>Grifola</taxon>
    </lineage>
</organism>
<reference evidence="1 2" key="1">
    <citation type="submission" date="2016-03" db="EMBL/GenBank/DDBJ databases">
        <title>Whole genome sequencing of Grifola frondosa 9006-11.</title>
        <authorList>
            <person name="Min B."/>
            <person name="Park H."/>
            <person name="Kim J.-G."/>
            <person name="Cho H."/>
            <person name="Oh Y.-L."/>
            <person name="Kong W.-S."/>
            <person name="Choi I.-G."/>
        </authorList>
    </citation>
    <scope>NUCLEOTIDE SEQUENCE [LARGE SCALE GENOMIC DNA]</scope>
    <source>
        <strain evidence="1 2">9006-11</strain>
    </source>
</reference>
<keyword evidence="2" id="KW-1185">Reference proteome</keyword>
<sequence>MQILDRRWVEKCVAEMDDHPETMKHAIPPRSPLNATSSNPCPDRHSCTIAAGATILTFQVIGRDVRTRTVGVHIRIPPQLSPTAKLIPHAILSFFCISTICVHSHAFHLGDVPAFFPHLIIMFLITHNPHIEPDGLLTAPVSLHTHLTKLLILYYADGCTESSALALSMLMSLRTLSLPEAYLTLQASTAHPTRTRSESEADVLGYVPGFSTGRPRAQTMPPQRGSTPGDHQVWFNDPGVIRAGCSHSYTWAISEYAAVVQPPPMGDEACKERAVDDSEHLRQVLARSLTRRCIPNCALAAAVCADPAEYAAVVQPPPMGDEACKERAVDDSEHLRQVLARSLN</sequence>
<evidence type="ECO:0000313" key="1">
    <source>
        <dbReference type="EMBL" id="OBZ65146.1"/>
    </source>
</evidence>
<evidence type="ECO:0000313" key="2">
    <source>
        <dbReference type="Proteomes" id="UP000092993"/>
    </source>
</evidence>
<gene>
    <name evidence="1" type="ORF">A0H81_14874</name>
</gene>
<accession>A0A1C7LLS3</accession>
<protein>
    <submittedName>
        <fullName evidence="1">Uncharacterized protein</fullName>
    </submittedName>
</protein>
<name>A0A1C7LLS3_GRIFR</name>